<sequence length="588" mass="63399">MARTREADSSRWLDTSDGLRLSVREHGDPAAPTVLAVHGYPDDQSIWDGVAEALAGRFRVVTYDVRGAGESDKPRRSEAYLLDQLADDLGRVADLVSPDQPVHLLAHDWGSIQAWHAATEPRLAHRFASFTSISGPCLDHAGQWMRSKLRHPTPRELRKLVNQLIFSGYIGFFQLPVLPELAWRTGAMRRLIGAVERLDPRTSESPTKPAVSDGVHGLGLYRANMRERLGGPGERRTDIPVQVLAPTGDPFVSTPMQTEIAPWVPNLRVRRVPGGHWLPRSRPELVARCAAELVEHVEGGAESRGLRRGRVRPGRRDFQDQLVVITGAGSGIGRATASAFAAAGAHVVVADIDETAARNTAVLITRTGANATPHRVDVADGDAMERFAKQVHAELGTPDVVVNNAGIGLAGSFLDTPEADWERAIDINLWGVIHGCRQFAPQMVERGEGGRIVNIASAAAYLPSKVLPAYGTTKAAVLALSQSLRAELAGEGIGVTAVCPGLVNTGITTSTRFVGVDDAEQANRRQAAKQLYQRRNFTPQRAAAEILRATRRNAAIAPVTAEAKAGLVLSRLSPGLLRAVARAELTPR</sequence>
<dbReference type="InterPro" id="IPR002347">
    <property type="entry name" value="SDR_fam"/>
</dbReference>
<dbReference type="Gene3D" id="3.40.50.720">
    <property type="entry name" value="NAD(P)-binding Rossmann-like Domain"/>
    <property type="match status" value="1"/>
</dbReference>
<dbReference type="PANTHER" id="PTHR43391">
    <property type="entry name" value="RETINOL DEHYDROGENASE-RELATED"/>
    <property type="match status" value="1"/>
</dbReference>
<dbReference type="RefSeq" id="WP_270948211.1">
    <property type="nucleotide sequence ID" value="NZ_JAQGLA010000010.1"/>
</dbReference>
<dbReference type="PRINTS" id="PR00080">
    <property type="entry name" value="SDRFAMILY"/>
</dbReference>
<name>A0ABT4UV83_9PSEU</name>
<dbReference type="InterPro" id="IPR020904">
    <property type="entry name" value="Sc_DH/Rdtase_CS"/>
</dbReference>
<dbReference type="Gene3D" id="3.40.50.1820">
    <property type="entry name" value="alpha/beta hydrolase"/>
    <property type="match status" value="1"/>
</dbReference>
<evidence type="ECO:0000256" key="1">
    <source>
        <dbReference type="ARBA" id="ARBA00006484"/>
    </source>
</evidence>
<dbReference type="InterPro" id="IPR029058">
    <property type="entry name" value="AB_hydrolase_fold"/>
</dbReference>
<dbReference type="SUPFAM" id="SSF53474">
    <property type="entry name" value="alpha/beta-Hydrolases"/>
    <property type="match status" value="1"/>
</dbReference>
<dbReference type="EMBL" id="JAQGLA010000010">
    <property type="protein sequence ID" value="MDA3625634.1"/>
    <property type="molecule type" value="Genomic_DNA"/>
</dbReference>
<dbReference type="Pfam" id="PF00106">
    <property type="entry name" value="adh_short"/>
    <property type="match status" value="1"/>
</dbReference>
<dbReference type="SUPFAM" id="SSF51735">
    <property type="entry name" value="NAD(P)-binding Rossmann-fold domains"/>
    <property type="match status" value="1"/>
</dbReference>
<comment type="similarity">
    <text evidence="1">Belongs to the short-chain dehydrogenases/reductases (SDR) family.</text>
</comment>
<evidence type="ECO:0000313" key="4">
    <source>
        <dbReference type="EMBL" id="MDA3625634.1"/>
    </source>
</evidence>
<feature type="domain" description="AB hydrolase-1" evidence="3">
    <location>
        <begin position="32"/>
        <end position="278"/>
    </location>
</feature>
<protein>
    <submittedName>
        <fullName evidence="4">SDR family oxidoreductase</fullName>
    </submittedName>
</protein>
<gene>
    <name evidence="4" type="ORF">OU415_09315</name>
</gene>
<dbReference type="Proteomes" id="UP001210380">
    <property type="component" value="Unassembled WGS sequence"/>
</dbReference>
<evidence type="ECO:0000313" key="5">
    <source>
        <dbReference type="Proteomes" id="UP001210380"/>
    </source>
</evidence>
<reference evidence="4 5" key="1">
    <citation type="submission" date="2022-11" db="EMBL/GenBank/DDBJ databases">
        <title>Draft genome sequence of Saccharopolyspora sp. WRP15-2 isolated from rhizosphere soils of wild rice in Thailand.</title>
        <authorList>
            <person name="Duangmal K."/>
            <person name="Kammanee S."/>
            <person name="Muangham S."/>
        </authorList>
    </citation>
    <scope>NUCLEOTIDE SEQUENCE [LARGE SCALE GENOMIC DNA]</scope>
    <source>
        <strain evidence="4 5">WRP15-2</strain>
    </source>
</reference>
<dbReference type="NCBIfam" id="NF004514">
    <property type="entry name" value="PRK05855.1"/>
    <property type="match status" value="1"/>
</dbReference>
<dbReference type="PRINTS" id="PR00081">
    <property type="entry name" value="GDHRDH"/>
</dbReference>
<dbReference type="PANTHER" id="PTHR43391:SF12">
    <property type="entry name" value="OXIDOREDUCTASE EPHD-RELATED"/>
    <property type="match status" value="1"/>
</dbReference>
<dbReference type="PROSITE" id="PS00061">
    <property type="entry name" value="ADH_SHORT"/>
    <property type="match status" value="1"/>
</dbReference>
<evidence type="ECO:0000259" key="3">
    <source>
        <dbReference type="Pfam" id="PF00561"/>
    </source>
</evidence>
<keyword evidence="5" id="KW-1185">Reference proteome</keyword>
<dbReference type="CDD" id="cd05233">
    <property type="entry name" value="SDR_c"/>
    <property type="match status" value="1"/>
</dbReference>
<accession>A0ABT4UV83</accession>
<proteinExistence type="inferred from homology"/>
<organism evidence="4 5">
    <name type="scientific">Saccharopolyspora oryzae</name>
    <dbReference type="NCBI Taxonomy" id="2997343"/>
    <lineage>
        <taxon>Bacteria</taxon>
        <taxon>Bacillati</taxon>
        <taxon>Actinomycetota</taxon>
        <taxon>Actinomycetes</taxon>
        <taxon>Pseudonocardiales</taxon>
        <taxon>Pseudonocardiaceae</taxon>
        <taxon>Saccharopolyspora</taxon>
    </lineage>
</organism>
<keyword evidence="2" id="KW-0560">Oxidoreductase</keyword>
<dbReference type="InterPro" id="IPR036291">
    <property type="entry name" value="NAD(P)-bd_dom_sf"/>
</dbReference>
<dbReference type="Pfam" id="PF00561">
    <property type="entry name" value="Abhydrolase_1"/>
    <property type="match status" value="1"/>
</dbReference>
<evidence type="ECO:0000256" key="2">
    <source>
        <dbReference type="ARBA" id="ARBA00023002"/>
    </source>
</evidence>
<comment type="caution">
    <text evidence="4">The sequence shown here is derived from an EMBL/GenBank/DDBJ whole genome shotgun (WGS) entry which is preliminary data.</text>
</comment>
<dbReference type="InterPro" id="IPR000073">
    <property type="entry name" value="AB_hydrolase_1"/>
</dbReference>